<keyword evidence="1" id="KW-0143">Chaperone</keyword>
<sequence length="308" mass="34569">MGNHRDFYEVLNIPKDSSPEQIRRAYKTLVKKWHPDKHPPSSKLEAEARFKAIAEAYEALHDREDRDLFAGASGRRSGSNRGGTSPAPPPPSSPGTAPRTPRRDSKDSYFSSSRPGFASFSGPGRRQPQPVERKLECTLEELFHGCKKEICFSRDVIVNGIVTQKEETQKIKVKPGWKKGTKITFEGMGDELPGCLPPDAVFVIAEKEHPLFKRVEDDLVLNVEVPLVNALTGWNFSFRLIGGEKMGLSFQNEIIHPGFEKVLKGHGMPLVGQKGVRGDLKIRFHVQFPTELSDKQRAQIQEAFRVRC</sequence>
<dbReference type="EMBL" id="KZ452013">
    <property type="protein sequence ID" value="PKA51736.1"/>
    <property type="molecule type" value="Genomic_DNA"/>
</dbReference>
<protein>
    <submittedName>
        <fullName evidence="4">DnaJ protein like</fullName>
    </submittedName>
</protein>
<evidence type="ECO:0000313" key="5">
    <source>
        <dbReference type="Proteomes" id="UP000236161"/>
    </source>
</evidence>
<dbReference type="InterPro" id="IPR001623">
    <property type="entry name" value="DnaJ_domain"/>
</dbReference>
<evidence type="ECO:0000256" key="1">
    <source>
        <dbReference type="ARBA" id="ARBA00023186"/>
    </source>
</evidence>
<dbReference type="InterPro" id="IPR018253">
    <property type="entry name" value="DnaJ_domain_CS"/>
</dbReference>
<organism evidence="4 5">
    <name type="scientific">Apostasia shenzhenica</name>
    <dbReference type="NCBI Taxonomy" id="1088818"/>
    <lineage>
        <taxon>Eukaryota</taxon>
        <taxon>Viridiplantae</taxon>
        <taxon>Streptophyta</taxon>
        <taxon>Embryophyta</taxon>
        <taxon>Tracheophyta</taxon>
        <taxon>Spermatophyta</taxon>
        <taxon>Magnoliopsida</taxon>
        <taxon>Liliopsida</taxon>
        <taxon>Asparagales</taxon>
        <taxon>Orchidaceae</taxon>
        <taxon>Apostasioideae</taxon>
        <taxon>Apostasia</taxon>
    </lineage>
</organism>
<dbReference type="OrthoDB" id="550424at2759"/>
<dbReference type="InterPro" id="IPR051339">
    <property type="entry name" value="DnaJ_subfamily_B"/>
</dbReference>
<dbReference type="SUPFAM" id="SSF46565">
    <property type="entry name" value="Chaperone J-domain"/>
    <property type="match status" value="1"/>
</dbReference>
<dbReference type="SUPFAM" id="SSF49493">
    <property type="entry name" value="HSP40/DnaJ peptide-binding domain"/>
    <property type="match status" value="2"/>
</dbReference>
<dbReference type="PANTHER" id="PTHR24078:SF522">
    <property type="entry name" value="DNAJ CHAPERONE C-TERMINAL DOMAIN-CONTAINING PROTEIN"/>
    <property type="match status" value="1"/>
</dbReference>
<dbReference type="AlphaFoldDB" id="A0A2I0A869"/>
<dbReference type="Gene3D" id="2.60.260.20">
    <property type="entry name" value="Urease metallochaperone UreE, N-terminal domain"/>
    <property type="match status" value="2"/>
</dbReference>
<keyword evidence="5" id="KW-1185">Reference proteome</keyword>
<dbReference type="GO" id="GO:0051087">
    <property type="term" value="F:protein-folding chaperone binding"/>
    <property type="evidence" value="ECO:0007669"/>
    <property type="project" value="TreeGrafter"/>
</dbReference>
<dbReference type="GO" id="GO:0051082">
    <property type="term" value="F:unfolded protein binding"/>
    <property type="evidence" value="ECO:0007669"/>
    <property type="project" value="InterPro"/>
</dbReference>
<dbReference type="InterPro" id="IPR002939">
    <property type="entry name" value="DnaJ_C"/>
</dbReference>
<feature type="compositionally biased region" description="Low complexity" evidence="2">
    <location>
        <begin position="70"/>
        <end position="85"/>
    </location>
</feature>
<dbReference type="CDD" id="cd10747">
    <property type="entry name" value="DnaJ_C"/>
    <property type="match status" value="1"/>
</dbReference>
<evidence type="ECO:0000259" key="3">
    <source>
        <dbReference type="PROSITE" id="PS50076"/>
    </source>
</evidence>
<dbReference type="Proteomes" id="UP000236161">
    <property type="component" value="Unassembled WGS sequence"/>
</dbReference>
<dbReference type="SMART" id="SM00271">
    <property type="entry name" value="DnaJ"/>
    <property type="match status" value="1"/>
</dbReference>
<feature type="domain" description="J" evidence="3">
    <location>
        <begin position="6"/>
        <end position="83"/>
    </location>
</feature>
<dbReference type="Gene3D" id="1.10.287.110">
    <property type="entry name" value="DnaJ domain"/>
    <property type="match status" value="1"/>
</dbReference>
<dbReference type="PANTHER" id="PTHR24078">
    <property type="entry name" value="DNAJ HOMOLOG SUBFAMILY C MEMBER"/>
    <property type="match status" value="1"/>
</dbReference>
<evidence type="ECO:0000256" key="2">
    <source>
        <dbReference type="SAM" id="MobiDB-lite"/>
    </source>
</evidence>
<dbReference type="GO" id="GO:0006457">
    <property type="term" value="P:protein folding"/>
    <property type="evidence" value="ECO:0007669"/>
    <property type="project" value="InterPro"/>
</dbReference>
<dbReference type="GO" id="GO:0005829">
    <property type="term" value="C:cytosol"/>
    <property type="evidence" value="ECO:0007669"/>
    <property type="project" value="TreeGrafter"/>
</dbReference>
<proteinExistence type="predicted"/>
<dbReference type="Pfam" id="PF00226">
    <property type="entry name" value="DnaJ"/>
    <property type="match status" value="1"/>
</dbReference>
<dbReference type="InterPro" id="IPR008971">
    <property type="entry name" value="HSP40/DnaJ_pept-bd"/>
</dbReference>
<dbReference type="Pfam" id="PF01556">
    <property type="entry name" value="DnaJ_C"/>
    <property type="match status" value="1"/>
</dbReference>
<reference evidence="4 5" key="1">
    <citation type="journal article" date="2017" name="Nature">
        <title>The Apostasia genome and the evolution of orchids.</title>
        <authorList>
            <person name="Zhang G.Q."/>
            <person name="Liu K.W."/>
            <person name="Li Z."/>
            <person name="Lohaus R."/>
            <person name="Hsiao Y.Y."/>
            <person name="Niu S.C."/>
            <person name="Wang J.Y."/>
            <person name="Lin Y.C."/>
            <person name="Xu Q."/>
            <person name="Chen L.J."/>
            <person name="Yoshida K."/>
            <person name="Fujiwara S."/>
            <person name="Wang Z.W."/>
            <person name="Zhang Y.Q."/>
            <person name="Mitsuda N."/>
            <person name="Wang M."/>
            <person name="Liu G.H."/>
            <person name="Pecoraro L."/>
            <person name="Huang H.X."/>
            <person name="Xiao X.J."/>
            <person name="Lin M."/>
            <person name="Wu X.Y."/>
            <person name="Wu W.L."/>
            <person name="Chen Y.Y."/>
            <person name="Chang S.B."/>
            <person name="Sakamoto S."/>
            <person name="Ohme-Takagi M."/>
            <person name="Yagi M."/>
            <person name="Zeng S.J."/>
            <person name="Shen C.Y."/>
            <person name="Yeh C.M."/>
            <person name="Luo Y.B."/>
            <person name="Tsai W.C."/>
            <person name="Van de Peer Y."/>
            <person name="Liu Z.J."/>
        </authorList>
    </citation>
    <scope>NUCLEOTIDE SEQUENCE [LARGE SCALE GENOMIC DNA]</scope>
    <source>
        <strain evidence="5">cv. Shenzhen</strain>
        <tissue evidence="4">Stem</tissue>
    </source>
</reference>
<dbReference type="FunFam" id="2.60.260.20:FF:000015">
    <property type="entry name" value="Heat shock protein 40"/>
    <property type="match status" value="1"/>
</dbReference>
<gene>
    <name evidence="4" type="primary">DNAJ1</name>
    <name evidence="4" type="ORF">AXF42_Ash003103</name>
</gene>
<accession>A0A2I0A869</accession>
<dbReference type="PROSITE" id="PS50076">
    <property type="entry name" value="DNAJ_2"/>
    <property type="match status" value="1"/>
</dbReference>
<dbReference type="STRING" id="1088818.A0A2I0A869"/>
<dbReference type="PROSITE" id="PS00636">
    <property type="entry name" value="DNAJ_1"/>
    <property type="match status" value="1"/>
</dbReference>
<name>A0A2I0A869_9ASPA</name>
<dbReference type="GO" id="GO:0005783">
    <property type="term" value="C:endoplasmic reticulum"/>
    <property type="evidence" value="ECO:0007669"/>
    <property type="project" value="UniProtKB-ARBA"/>
</dbReference>
<feature type="region of interest" description="Disordered" evidence="2">
    <location>
        <begin position="64"/>
        <end position="131"/>
    </location>
</feature>
<dbReference type="CDD" id="cd06257">
    <property type="entry name" value="DnaJ"/>
    <property type="match status" value="1"/>
</dbReference>
<evidence type="ECO:0000313" key="4">
    <source>
        <dbReference type="EMBL" id="PKA51736.1"/>
    </source>
</evidence>
<dbReference type="FunFam" id="2.60.260.20:FF:000013">
    <property type="entry name" value="DnaJ subfamily B member 11"/>
    <property type="match status" value="1"/>
</dbReference>
<dbReference type="PRINTS" id="PR00625">
    <property type="entry name" value="JDOMAIN"/>
</dbReference>
<dbReference type="InterPro" id="IPR036869">
    <property type="entry name" value="J_dom_sf"/>
</dbReference>